<dbReference type="InterPro" id="IPR019734">
    <property type="entry name" value="TPR_rpt"/>
</dbReference>
<dbReference type="Proteomes" id="UP000823616">
    <property type="component" value="Unassembled WGS sequence"/>
</dbReference>
<gene>
    <name evidence="3" type="ORF">IAA96_06450</name>
</gene>
<reference evidence="3" key="1">
    <citation type="submission" date="2020-10" db="EMBL/GenBank/DDBJ databases">
        <authorList>
            <person name="Gilroy R."/>
        </authorList>
    </citation>
    <scope>NUCLEOTIDE SEQUENCE</scope>
    <source>
        <strain evidence="3">B3-4054</strain>
    </source>
</reference>
<dbReference type="InterPro" id="IPR011990">
    <property type="entry name" value="TPR-like_helical_dom_sf"/>
</dbReference>
<feature type="compositionally biased region" description="Low complexity" evidence="2">
    <location>
        <begin position="731"/>
        <end position="740"/>
    </location>
</feature>
<evidence type="ECO:0000313" key="3">
    <source>
        <dbReference type="EMBL" id="MBO8450729.1"/>
    </source>
</evidence>
<feature type="repeat" description="TPR" evidence="1">
    <location>
        <begin position="117"/>
        <end position="150"/>
    </location>
</feature>
<dbReference type="PANTHER" id="PTHR12558:SF13">
    <property type="entry name" value="CELL DIVISION CYCLE PROTEIN 27 HOMOLOG"/>
    <property type="match status" value="1"/>
</dbReference>
<comment type="caution">
    <text evidence="3">The sequence shown here is derived from an EMBL/GenBank/DDBJ whole genome shotgun (WGS) entry which is preliminary data.</text>
</comment>
<name>A0A9D9EUD3_9SPIR</name>
<dbReference type="Gene3D" id="1.25.40.10">
    <property type="entry name" value="Tetratricopeptide repeat domain"/>
    <property type="match status" value="3"/>
</dbReference>
<dbReference type="PANTHER" id="PTHR12558">
    <property type="entry name" value="CELL DIVISION CYCLE 16,23,27"/>
    <property type="match status" value="1"/>
</dbReference>
<evidence type="ECO:0000256" key="1">
    <source>
        <dbReference type="PROSITE-ProRule" id="PRU00339"/>
    </source>
</evidence>
<sequence>MTKRKGFPDEFQEALDAGSRRDYRTAIRILESLVARGFAEPSGARAGHPELYLYLARSWHAEKRYAKAVACAKTYVRMCPEDGSGWFFLGRSFLFDGAFDRAVTAVRRSLDLRPDSMDARLVLGTALLKNGKPAQARQVFEDALSMQPDNRKIRQGYLNALFVEAVKTYKRGGTDLARQMLSFLIDNGVDGVVPRLYLGHALRDLGRFPEALDQYKAAQEFSPDDPSIAWYAVSICMDLGDMDSVSQLLGAIGVPESAAQISPKFVRLRIIKNLLDSSSWRRAALECRNYIKNFGEDSAVHALYGEAQRNLNNLKSSLNHFFLASKMDPDDPAPYYGLMLVYSGAGNWGALREILAGAEACGCDSGTVELYRILCAANLDSDAEALLPEVQEAVRKYGAIPCLLLALARTYLRIGLPDLASGWYKKVLDMDAVRKLSLQERTEAMSGLFDSCIAMDDDEALLSAYSMCIERWDVPHAVRREYIRLLAEREMWKQAADQTEILLRYEDDEVYLRQLAKYRRNAEEYRQAAINYRKILRTKPQDKCMLSNLVFCLDRMGERTAAVNLIHEANKVFTPDPDLLLIEGRLYFHAGKTEKCLEVLRRATDLFSEDPRAWEETAAIYRKKGVHDMAGVYEERARELRMKAEQAGTGGTEANSSPDCPPGSSSGGKEIHLLQSLFLDPAGKTSPPAGKSKAADTAVLSGNSDSGTRKTKAVSKPAAGTGESGRKRTAGRTTGKTSAAVKSAGTKNTKSVKSGAKKVPAARARPRSTGKKAAAGSR</sequence>
<dbReference type="AlphaFoldDB" id="A0A9D9EUD3"/>
<protein>
    <submittedName>
        <fullName evidence="3">Tetratricopeptide repeat protein</fullName>
    </submittedName>
</protein>
<dbReference type="SMART" id="SM00028">
    <property type="entry name" value="TPR"/>
    <property type="match status" value="8"/>
</dbReference>
<evidence type="ECO:0000313" key="4">
    <source>
        <dbReference type="Proteomes" id="UP000823616"/>
    </source>
</evidence>
<dbReference type="EMBL" id="JADIMS010000119">
    <property type="protein sequence ID" value="MBO8450729.1"/>
    <property type="molecule type" value="Genomic_DNA"/>
</dbReference>
<dbReference type="SUPFAM" id="SSF48452">
    <property type="entry name" value="TPR-like"/>
    <property type="match status" value="3"/>
</dbReference>
<accession>A0A9D9EUD3</accession>
<feature type="repeat" description="TPR" evidence="1">
    <location>
        <begin position="83"/>
        <end position="116"/>
    </location>
</feature>
<evidence type="ECO:0000256" key="2">
    <source>
        <dbReference type="SAM" id="MobiDB-lite"/>
    </source>
</evidence>
<organism evidence="3 4">
    <name type="scientific">Candidatus Avitreponema avistercoris</name>
    <dbReference type="NCBI Taxonomy" id="2840705"/>
    <lineage>
        <taxon>Bacteria</taxon>
        <taxon>Pseudomonadati</taxon>
        <taxon>Spirochaetota</taxon>
        <taxon>Spirochaetia</taxon>
        <taxon>Spirochaetales</taxon>
        <taxon>Candidatus Avitreponema</taxon>
    </lineage>
</organism>
<feature type="region of interest" description="Disordered" evidence="2">
    <location>
        <begin position="641"/>
        <end position="778"/>
    </location>
</feature>
<feature type="compositionally biased region" description="Low complexity" evidence="2">
    <location>
        <begin position="656"/>
        <end position="668"/>
    </location>
</feature>
<keyword evidence="1" id="KW-0802">TPR repeat</keyword>
<feature type="repeat" description="TPR" evidence="1">
    <location>
        <begin position="192"/>
        <end position="225"/>
    </location>
</feature>
<dbReference type="Pfam" id="PF13432">
    <property type="entry name" value="TPR_16"/>
    <property type="match status" value="3"/>
</dbReference>
<reference evidence="3" key="2">
    <citation type="journal article" date="2021" name="PeerJ">
        <title>Extensive microbial diversity within the chicken gut microbiome revealed by metagenomics and culture.</title>
        <authorList>
            <person name="Gilroy R."/>
            <person name="Ravi A."/>
            <person name="Getino M."/>
            <person name="Pursley I."/>
            <person name="Horton D.L."/>
            <person name="Alikhan N.F."/>
            <person name="Baker D."/>
            <person name="Gharbi K."/>
            <person name="Hall N."/>
            <person name="Watson M."/>
            <person name="Adriaenssens E.M."/>
            <person name="Foster-Nyarko E."/>
            <person name="Jarju S."/>
            <person name="Secka A."/>
            <person name="Antonio M."/>
            <person name="Oren A."/>
            <person name="Chaudhuri R.R."/>
            <person name="La Ragione R."/>
            <person name="Hildebrand F."/>
            <person name="Pallen M.J."/>
        </authorList>
    </citation>
    <scope>NUCLEOTIDE SEQUENCE</scope>
    <source>
        <strain evidence="3">B3-4054</strain>
    </source>
</reference>
<dbReference type="PROSITE" id="PS50005">
    <property type="entry name" value="TPR"/>
    <property type="match status" value="3"/>
</dbReference>
<proteinExistence type="predicted"/>